<dbReference type="InterPro" id="IPR006442">
    <property type="entry name" value="Antitoxin_Phd/YefM"/>
</dbReference>
<reference evidence="3 4" key="1">
    <citation type="submission" date="2015-01" db="EMBL/GenBank/DDBJ databases">
        <title>Ahrensia donghaiensis sp. nov., a novel dimethylsulphoniopropionate-cleavage bacterium isolated from seawater and emended descriptions of the genus Ahrensia and Ahrensia kielensis.</title>
        <authorList>
            <person name="Liu J."/>
        </authorList>
    </citation>
    <scope>NUCLEOTIDE SEQUENCE [LARGE SCALE GENOMIC DNA]</scope>
    <source>
        <strain evidence="3 4">LZD062</strain>
    </source>
</reference>
<dbReference type="PATRIC" id="fig|1514904.3.peg.2757"/>
<name>A0A0M9GKM0_9HYPH</name>
<accession>A0A0M9GKM0</accession>
<dbReference type="InterPro" id="IPR036165">
    <property type="entry name" value="YefM-like_sf"/>
</dbReference>
<evidence type="ECO:0000256" key="1">
    <source>
        <dbReference type="ARBA" id="ARBA00009981"/>
    </source>
</evidence>
<dbReference type="Proteomes" id="UP000038011">
    <property type="component" value="Unassembled WGS sequence"/>
</dbReference>
<dbReference type="PANTHER" id="PTHR33713:SF6">
    <property type="entry name" value="ANTITOXIN YEFM"/>
    <property type="match status" value="1"/>
</dbReference>
<dbReference type="STRING" id="1514904.SU32_16515"/>
<dbReference type="NCBIfam" id="TIGR01552">
    <property type="entry name" value="phd_fam"/>
    <property type="match status" value="1"/>
</dbReference>
<dbReference type="Gene3D" id="3.40.1620.10">
    <property type="entry name" value="YefM-like domain"/>
    <property type="match status" value="1"/>
</dbReference>
<dbReference type="OrthoDB" id="165038at2"/>
<evidence type="ECO:0000256" key="2">
    <source>
        <dbReference type="RuleBase" id="RU362080"/>
    </source>
</evidence>
<comment type="function">
    <text evidence="2">Antitoxin component of a type II toxin-antitoxin (TA) system.</text>
</comment>
<gene>
    <name evidence="3" type="ORF">SU32_16515</name>
</gene>
<organism evidence="3 4">
    <name type="scientific">Ahrensia marina</name>
    <dbReference type="NCBI Taxonomy" id="1514904"/>
    <lineage>
        <taxon>Bacteria</taxon>
        <taxon>Pseudomonadati</taxon>
        <taxon>Pseudomonadota</taxon>
        <taxon>Alphaproteobacteria</taxon>
        <taxon>Hyphomicrobiales</taxon>
        <taxon>Ahrensiaceae</taxon>
        <taxon>Ahrensia</taxon>
    </lineage>
</organism>
<proteinExistence type="inferred from homology"/>
<sequence>MKTVTSTEFRARAGQYLDDAAKAPVVITKHNRPSRVLIDIDEYEALKGGLSREQKLAQIAQDDHERFGSLYEKLAR</sequence>
<comment type="similarity">
    <text evidence="1 2">Belongs to the phD/YefM antitoxin family.</text>
</comment>
<dbReference type="RefSeq" id="WP_054000486.1">
    <property type="nucleotide sequence ID" value="NZ_JXMU01000039.1"/>
</dbReference>
<comment type="caution">
    <text evidence="3">The sequence shown here is derived from an EMBL/GenBank/DDBJ whole genome shotgun (WGS) entry which is preliminary data.</text>
</comment>
<dbReference type="EMBL" id="JXMU01000039">
    <property type="protein sequence ID" value="KPA99932.1"/>
    <property type="molecule type" value="Genomic_DNA"/>
</dbReference>
<dbReference type="InterPro" id="IPR051405">
    <property type="entry name" value="phD/YefM_antitoxin"/>
</dbReference>
<dbReference type="Pfam" id="PF02604">
    <property type="entry name" value="PhdYeFM_antitox"/>
    <property type="match status" value="1"/>
</dbReference>
<dbReference type="AlphaFoldDB" id="A0A0M9GKM0"/>
<evidence type="ECO:0000313" key="4">
    <source>
        <dbReference type="Proteomes" id="UP000038011"/>
    </source>
</evidence>
<protein>
    <recommendedName>
        <fullName evidence="2">Antitoxin</fullName>
    </recommendedName>
</protein>
<evidence type="ECO:0000313" key="3">
    <source>
        <dbReference type="EMBL" id="KPA99932.1"/>
    </source>
</evidence>
<dbReference type="SUPFAM" id="SSF143120">
    <property type="entry name" value="YefM-like"/>
    <property type="match status" value="1"/>
</dbReference>
<keyword evidence="4" id="KW-1185">Reference proteome</keyword>
<dbReference type="PANTHER" id="PTHR33713">
    <property type="entry name" value="ANTITOXIN YAFN-RELATED"/>
    <property type="match status" value="1"/>
</dbReference>